<evidence type="ECO:0000256" key="6">
    <source>
        <dbReference type="ARBA" id="ARBA00029799"/>
    </source>
</evidence>
<comment type="pathway">
    <text evidence="1">Carbohydrate degradation; glycolysis; D-glyceraldehyde 3-phosphate and glycerone phosphate from D-glucose: step 4/4.</text>
</comment>
<dbReference type="GO" id="GO:0004332">
    <property type="term" value="F:fructose-bisphosphate aldolase activity"/>
    <property type="evidence" value="ECO:0007669"/>
    <property type="project" value="UniProtKB-EC"/>
</dbReference>
<evidence type="ECO:0000313" key="8">
    <source>
        <dbReference type="Proteomes" id="UP000192775"/>
    </source>
</evidence>
<dbReference type="InterPro" id="IPR013785">
    <property type="entry name" value="Aldolase_TIM"/>
</dbReference>
<protein>
    <recommendedName>
        <fullName evidence="3">fructose-bisphosphate aldolase</fullName>
        <ecNumber evidence="3">4.1.2.13</ecNumber>
    </recommendedName>
    <alternativeName>
        <fullName evidence="6">Fructose-bisphosphate aldolase class I</fullName>
    </alternativeName>
</protein>
<sequence>MLSRFETGRGFLAALDQSGGSSPKALQLYGIEPSEYSGDEQMFDLIHAERVRIMTDPAFTSERILAAILFEDTLGREIEGKGVAEWLWATKGIVPILKIDKGLRDEADGVQLMRDIPDLGDLLGRAKAAGALGTKERSVIHAADEGGIAQIVDQQFDLASTVLDAGLLPILEPEVDIHAPDKAAAEEQLKARILEHLAGLGDRKVAVKISIPSVDDFYADLIAHRNVARVVALSGGYSREDADERLARNHGLIASFSRALLDGLSVHQTDQEFHATLEASIAAIYKASLT</sequence>
<dbReference type="SUPFAM" id="SSF51569">
    <property type="entry name" value="Aldolase"/>
    <property type="match status" value="1"/>
</dbReference>
<keyword evidence="4" id="KW-0324">Glycolysis</keyword>
<organism evidence="7 8">
    <name type="scientific">Cnuibacter physcomitrellae</name>
    <dbReference type="NCBI Taxonomy" id="1619308"/>
    <lineage>
        <taxon>Bacteria</taxon>
        <taxon>Bacillati</taxon>
        <taxon>Actinomycetota</taxon>
        <taxon>Actinomycetes</taxon>
        <taxon>Micrococcales</taxon>
        <taxon>Microbacteriaceae</taxon>
        <taxon>Cnuibacter</taxon>
    </lineage>
</organism>
<keyword evidence="5" id="KW-0456">Lyase</keyword>
<dbReference type="Pfam" id="PF00274">
    <property type="entry name" value="Glycolytic"/>
    <property type="match status" value="1"/>
</dbReference>
<evidence type="ECO:0000256" key="4">
    <source>
        <dbReference type="ARBA" id="ARBA00023152"/>
    </source>
</evidence>
<evidence type="ECO:0000256" key="5">
    <source>
        <dbReference type="ARBA" id="ARBA00023239"/>
    </source>
</evidence>
<dbReference type="KEGG" id="cphy:B5808_00330"/>
<dbReference type="AlphaFoldDB" id="A0A1X9LPQ8"/>
<proteinExistence type="inferred from homology"/>
<dbReference type="EC" id="4.1.2.13" evidence="3"/>
<comment type="similarity">
    <text evidence="2">Belongs to the class I fructose-bisphosphate aldolase family.</text>
</comment>
<reference evidence="7 8" key="1">
    <citation type="submission" date="2017-04" db="EMBL/GenBank/DDBJ databases">
        <authorList>
            <person name="Afonso C.L."/>
            <person name="Miller P.J."/>
            <person name="Scott M.A."/>
            <person name="Spackman E."/>
            <person name="Goraichik I."/>
            <person name="Dimitrov K.M."/>
            <person name="Suarez D.L."/>
            <person name="Swayne D.E."/>
        </authorList>
    </citation>
    <scope>NUCLEOTIDE SEQUENCE [LARGE SCALE GENOMIC DNA]</scope>
    <source>
        <strain evidence="8">XA(T)</strain>
    </source>
</reference>
<dbReference type="InterPro" id="IPR000741">
    <property type="entry name" value="FBA_I"/>
</dbReference>
<dbReference type="UniPathway" id="UPA00109">
    <property type="reaction ID" value="UER00183"/>
</dbReference>
<dbReference type="PANTHER" id="PTHR11627">
    <property type="entry name" value="FRUCTOSE-BISPHOSPHATE ALDOLASE"/>
    <property type="match status" value="1"/>
</dbReference>
<evidence type="ECO:0000256" key="3">
    <source>
        <dbReference type="ARBA" id="ARBA00013068"/>
    </source>
</evidence>
<dbReference type="Gene3D" id="3.20.20.70">
    <property type="entry name" value="Aldolase class I"/>
    <property type="match status" value="1"/>
</dbReference>
<name>A0A1X9LPQ8_9MICO</name>
<dbReference type="RefSeq" id="WP_085021234.1">
    <property type="nucleotide sequence ID" value="NZ_CP020715.1"/>
</dbReference>
<evidence type="ECO:0000313" key="7">
    <source>
        <dbReference type="EMBL" id="ARJ07097.1"/>
    </source>
</evidence>
<dbReference type="Proteomes" id="UP000192775">
    <property type="component" value="Chromosome"/>
</dbReference>
<dbReference type="GO" id="GO:0006096">
    <property type="term" value="P:glycolytic process"/>
    <property type="evidence" value="ECO:0007669"/>
    <property type="project" value="UniProtKB-UniPathway"/>
</dbReference>
<gene>
    <name evidence="7" type="ORF">B5808_00330</name>
</gene>
<dbReference type="STRING" id="1619308.B5808_00330"/>
<dbReference type="EMBL" id="CP020715">
    <property type="protein sequence ID" value="ARJ07097.1"/>
    <property type="molecule type" value="Genomic_DNA"/>
</dbReference>
<keyword evidence="8" id="KW-1185">Reference proteome</keyword>
<dbReference type="NCBIfam" id="NF003784">
    <property type="entry name" value="PRK05377.1"/>
    <property type="match status" value="1"/>
</dbReference>
<accession>A0A1X9LPQ8</accession>
<evidence type="ECO:0000256" key="1">
    <source>
        <dbReference type="ARBA" id="ARBA00004714"/>
    </source>
</evidence>
<evidence type="ECO:0000256" key="2">
    <source>
        <dbReference type="ARBA" id="ARBA00010387"/>
    </source>
</evidence>